<feature type="region of interest" description="Disordered" evidence="1">
    <location>
        <begin position="481"/>
        <end position="529"/>
    </location>
</feature>
<feature type="compositionally biased region" description="Polar residues" evidence="1">
    <location>
        <begin position="87"/>
        <end position="96"/>
    </location>
</feature>
<feature type="compositionally biased region" description="Low complexity" evidence="1">
    <location>
        <begin position="1"/>
        <end position="15"/>
    </location>
</feature>
<dbReference type="EMBL" id="CP144103">
    <property type="protein sequence ID" value="WWC90055.1"/>
    <property type="molecule type" value="Genomic_DNA"/>
</dbReference>
<feature type="compositionally biased region" description="Polar residues" evidence="1">
    <location>
        <begin position="509"/>
        <end position="529"/>
    </location>
</feature>
<feature type="region of interest" description="Disordered" evidence="1">
    <location>
        <begin position="666"/>
        <end position="764"/>
    </location>
</feature>
<name>A0AAX4JX97_9TREE</name>
<feature type="compositionally biased region" description="Basic and acidic residues" evidence="1">
    <location>
        <begin position="576"/>
        <end position="588"/>
    </location>
</feature>
<feature type="compositionally biased region" description="Polar residues" evidence="1">
    <location>
        <begin position="804"/>
        <end position="818"/>
    </location>
</feature>
<feature type="compositionally biased region" description="Acidic residues" evidence="1">
    <location>
        <begin position="589"/>
        <end position="598"/>
    </location>
</feature>
<feature type="region of interest" description="Disordered" evidence="1">
    <location>
        <begin position="179"/>
        <end position="263"/>
    </location>
</feature>
<protein>
    <submittedName>
        <fullName evidence="2">Uncharacterized protein</fullName>
    </submittedName>
</protein>
<sequence>MISSSSTSSAKPSPKIITQSISPSSKMAGPSSPRTNPKQTSVVPPLNQSNVLPTRKGSKSTPIPKPLYPPGQGPSTMTQPLNPPSPTRNKTLFQPCSNSTHDHTNNNNIASSSISKGRTPAEAYANLHLQQQNITSKRQLVDNSINHSQFREKEKEKDKEKLGGTKPIFDWISRKLGSRRATISESPSSPTSSSSRYHQSQQPYNGSPKLPNSHGRNRLPSMSKPPTSNGSKGKVPLTSNRPISRSNHLPQDTQTGGGGGRMRIGLDMKREISSSTFSENRSISMFSSNSADRSYIGTIERERRREMNNPYPSIPIPKLIAASNIRDTIKRKNRNSQKDNGNTNIGNHNHHGQDDQTTLSMSLSYSYLSRSPRSRSRSYSLDSMISRSISRSRSRSRSSFRSTSIISNKDSNPIRSLDDLNDSIIGSEPSNGHITRRRFRGRTSTNGTNEGRPSSGLGLNSIIGNHFGSLGVGIGTGTGIPIGAEADDDASLRPFPPSHPASPTPSNSVLIRTSSNPISPINTIGNRSRTNTFYSTWSGLGGNNTTANGGHNRSFTSSSLDGLYGSTYRYSYDRRRDSINVDHNQDGDHDGDEEDEDEERGRESRQDSTSTKPTTCISFDSTPAVAHIAQSHSAAPQSQQPQIHTQVLPQTQHVVMSDQQQTPAVAQDGTFGLGGVINSSPASSNLSDQDHPSSSSSHQPIQSSTTRSSLNIAPPISTSPTHHLHHHGERNQSPLITAPESSPTPPTPTTPTSNMTPSPTRPLMWTPVQTHIQAPKHTPHHPIYNPIPNGIPDDNASMLTLASSTFGQSPNQNQNQDQGESEIQDDTENHTQRLRQIPIMAETLDVEATVQELVNNEVQIENEIGTIANTDTPQLPTTIISNNDKLSNDPPSIQRLKDNHSFTQNQMKPSSITTPSIHWAPTPTPLEERPISNYENNYNYNYPPSTHLSTATSIISFNHKSNSKSDRDASVRAIRRKGSWESYESGWSWRGLSGGGGGGGDGGWNNQQNERPISFRGNNSSLGYYGYGHSHSQKAESYKSRNDDLENTGVGGDDIDQGKENDIQNHRIGLGVVAN</sequence>
<feature type="compositionally biased region" description="Polar residues" evidence="1">
    <location>
        <begin position="442"/>
        <end position="452"/>
    </location>
</feature>
<accession>A0AAX4JX97</accession>
<feature type="compositionally biased region" description="Basic and acidic residues" evidence="1">
    <location>
        <begin position="149"/>
        <end position="163"/>
    </location>
</feature>
<keyword evidence="3" id="KW-1185">Reference proteome</keyword>
<feature type="compositionally biased region" description="Low complexity" evidence="1">
    <location>
        <begin position="1017"/>
        <end position="1030"/>
    </location>
</feature>
<evidence type="ECO:0000313" key="2">
    <source>
        <dbReference type="EMBL" id="WWC90055.1"/>
    </source>
</evidence>
<dbReference type="Proteomes" id="UP001355207">
    <property type="component" value="Chromosome 6"/>
</dbReference>
<feature type="compositionally biased region" description="Gly residues" evidence="1">
    <location>
        <begin position="994"/>
        <end position="1003"/>
    </location>
</feature>
<dbReference type="RefSeq" id="XP_066076818.1">
    <property type="nucleotide sequence ID" value="XM_066220721.1"/>
</dbReference>
<feature type="compositionally biased region" description="Pro residues" evidence="1">
    <location>
        <begin position="494"/>
        <end position="503"/>
    </location>
</feature>
<feature type="compositionally biased region" description="Polar residues" evidence="1">
    <location>
        <begin position="224"/>
        <end position="254"/>
    </location>
</feature>
<feature type="compositionally biased region" description="Low complexity" evidence="1">
    <location>
        <begin position="184"/>
        <end position="203"/>
    </location>
</feature>
<feature type="compositionally biased region" description="Low complexity" evidence="1">
    <location>
        <begin position="372"/>
        <end position="389"/>
    </location>
</feature>
<feature type="compositionally biased region" description="Low complexity" evidence="1">
    <location>
        <begin position="105"/>
        <end position="115"/>
    </location>
</feature>
<feature type="region of interest" description="Disordered" evidence="1">
    <location>
        <begin position="804"/>
        <end position="827"/>
    </location>
</feature>
<gene>
    <name evidence="2" type="ORF">L201_004987</name>
</gene>
<feature type="compositionally biased region" description="Low complexity" evidence="1">
    <location>
        <begin position="750"/>
        <end position="762"/>
    </location>
</feature>
<organism evidence="2 3">
    <name type="scientific">Kwoniella dendrophila CBS 6074</name>
    <dbReference type="NCBI Taxonomy" id="1295534"/>
    <lineage>
        <taxon>Eukaryota</taxon>
        <taxon>Fungi</taxon>
        <taxon>Dikarya</taxon>
        <taxon>Basidiomycota</taxon>
        <taxon>Agaricomycotina</taxon>
        <taxon>Tremellomycetes</taxon>
        <taxon>Tremellales</taxon>
        <taxon>Cryptococcaceae</taxon>
        <taxon>Kwoniella</taxon>
    </lineage>
</organism>
<reference evidence="2 3" key="1">
    <citation type="submission" date="2024-01" db="EMBL/GenBank/DDBJ databases">
        <title>Comparative genomics of Cryptococcus and Kwoniella reveals pathogenesis evolution and contrasting modes of karyotype evolution via chromosome fusion or intercentromeric recombination.</title>
        <authorList>
            <person name="Coelho M.A."/>
            <person name="David-Palma M."/>
            <person name="Shea T."/>
            <person name="Bowers K."/>
            <person name="McGinley-Smith S."/>
            <person name="Mohammad A.W."/>
            <person name="Gnirke A."/>
            <person name="Yurkov A.M."/>
            <person name="Nowrousian M."/>
            <person name="Sun S."/>
            <person name="Cuomo C.A."/>
            <person name="Heitman J."/>
        </authorList>
    </citation>
    <scope>NUCLEOTIDE SEQUENCE [LARGE SCALE GENOMIC DNA]</scope>
    <source>
        <strain evidence="2 3">CBS 6074</strain>
    </source>
</reference>
<feature type="compositionally biased region" description="Polar residues" evidence="1">
    <location>
        <begin position="32"/>
        <end position="52"/>
    </location>
</feature>
<feature type="region of interest" description="Disordered" evidence="1">
    <location>
        <begin position="138"/>
        <end position="163"/>
    </location>
</feature>
<feature type="compositionally biased region" description="Polar residues" evidence="1">
    <location>
        <begin position="705"/>
        <end position="721"/>
    </location>
</feature>
<feature type="region of interest" description="Disordered" evidence="1">
    <location>
        <begin position="1"/>
        <end position="116"/>
    </location>
</feature>
<feature type="region of interest" description="Disordered" evidence="1">
    <location>
        <begin position="994"/>
        <end position="1060"/>
    </location>
</feature>
<evidence type="ECO:0000256" key="1">
    <source>
        <dbReference type="SAM" id="MobiDB-lite"/>
    </source>
</evidence>
<feature type="compositionally biased region" description="Low complexity" evidence="1">
    <location>
        <begin position="683"/>
        <end position="704"/>
    </location>
</feature>
<feature type="compositionally biased region" description="Polar residues" evidence="1">
    <location>
        <begin position="607"/>
        <end position="618"/>
    </location>
</feature>
<feature type="compositionally biased region" description="Pro residues" evidence="1">
    <location>
        <begin position="63"/>
        <end position="72"/>
    </location>
</feature>
<feature type="compositionally biased region" description="Polar residues" evidence="1">
    <location>
        <begin position="16"/>
        <end position="25"/>
    </location>
</feature>
<feature type="region of interest" description="Disordered" evidence="1">
    <location>
        <begin position="372"/>
        <end position="457"/>
    </location>
</feature>
<dbReference type="AlphaFoldDB" id="A0AAX4JX97"/>
<dbReference type="GeneID" id="91095657"/>
<feature type="compositionally biased region" description="Basic and acidic residues" evidence="1">
    <location>
        <begin position="1033"/>
        <end position="1044"/>
    </location>
</feature>
<feature type="compositionally biased region" description="Polar residues" evidence="1">
    <location>
        <begin position="138"/>
        <end position="148"/>
    </location>
</feature>
<feature type="region of interest" description="Disordered" evidence="1">
    <location>
        <begin position="576"/>
        <end position="618"/>
    </location>
</feature>
<proteinExistence type="predicted"/>
<evidence type="ECO:0000313" key="3">
    <source>
        <dbReference type="Proteomes" id="UP001355207"/>
    </source>
</evidence>
<feature type="region of interest" description="Disordered" evidence="1">
    <location>
        <begin position="331"/>
        <end position="356"/>
    </location>
</feature>